<keyword evidence="3" id="KW-0808">Transferase</keyword>
<keyword evidence="12" id="KW-1185">Reference proteome</keyword>
<dbReference type="SMART" id="SM00220">
    <property type="entry name" value="S_TKc"/>
    <property type="match status" value="1"/>
</dbReference>
<evidence type="ECO:0000259" key="10">
    <source>
        <dbReference type="PROSITE" id="PS50011"/>
    </source>
</evidence>
<keyword evidence="2 11" id="KW-0723">Serine/threonine-protein kinase</keyword>
<dbReference type="Pfam" id="PF00069">
    <property type="entry name" value="Pkinase"/>
    <property type="match status" value="2"/>
</dbReference>
<dbReference type="RefSeq" id="YP_003970122.1">
    <property type="nucleotide sequence ID" value="NC_014637.1"/>
</dbReference>
<evidence type="ECO:0000256" key="4">
    <source>
        <dbReference type="ARBA" id="ARBA00022741"/>
    </source>
</evidence>
<dbReference type="PANTHER" id="PTHR47634">
    <property type="entry name" value="PROTEIN KINASE DOMAIN-CONTAINING PROTEIN-RELATED"/>
    <property type="match status" value="1"/>
</dbReference>
<dbReference type="GO" id="GO:0005524">
    <property type="term" value="F:ATP binding"/>
    <property type="evidence" value="ECO:0007669"/>
    <property type="project" value="UniProtKB-UniRule"/>
</dbReference>
<dbReference type="PROSITE" id="PS00107">
    <property type="entry name" value="PROTEIN_KINASE_ATP"/>
    <property type="match status" value="1"/>
</dbReference>
<dbReference type="EMBL" id="GU244497">
    <property type="protein sequence ID" value="ADO67523.1"/>
    <property type="molecule type" value="Genomic_DNA"/>
</dbReference>
<dbReference type="SUPFAM" id="SSF56112">
    <property type="entry name" value="Protein kinase-like (PK-like)"/>
    <property type="match status" value="1"/>
</dbReference>
<dbReference type="Gene3D" id="1.10.510.10">
    <property type="entry name" value="Transferase(Phosphotransferase) domain 1"/>
    <property type="match status" value="1"/>
</dbReference>
<sequence>MSDYDASSVDSGKQDFSNFIELQNTVIGNYHLFYLLGKGAYAQVWLAFNHIKKEFYALKIQHPDDFEAARKELQILKQIEKLPYKIEVIESFIFTINITEQQIKEKYYVIVFPVYGSNLEDLSKLEVFDEGFGESIVKKFTKQTLQNFIILHNKYHLIHCDIKPDNFLLSYPDYKIRKLMDAYDKNKFIKIYKKVLEKNPKIILDKSSDISTREKLHKEIVNDINFEQILNYKITEEELLNQLKKSNFLISDFGSFCNIEEKYDEDFGTRYYRSPENILVSEDLNYATDIWSLGCTIYELLTNHILFDPIKCNKYTTDQYHLSEIFQLGKFSNKEIKSFQRKKDFYHKDKCIRTLPKTDSIIEKINYIKNNFWKGLILSMLTVSYKKRPTSNELLTQFKSEQ</sequence>
<feature type="domain" description="Protein kinase" evidence="10">
    <location>
        <begin position="30"/>
        <end position="402"/>
    </location>
</feature>
<evidence type="ECO:0000313" key="11">
    <source>
        <dbReference type="EMBL" id="ADO67523.1"/>
    </source>
</evidence>
<evidence type="ECO:0000256" key="5">
    <source>
        <dbReference type="ARBA" id="ARBA00022777"/>
    </source>
</evidence>
<dbReference type="PANTHER" id="PTHR47634:SF9">
    <property type="entry name" value="PROTEIN KINASE DOMAIN-CONTAINING PROTEIN-RELATED"/>
    <property type="match status" value="1"/>
</dbReference>
<dbReference type="InterPro" id="IPR008271">
    <property type="entry name" value="Ser/Thr_kinase_AS"/>
</dbReference>
<dbReference type="GO" id="GO:0004674">
    <property type="term" value="F:protein serine/threonine kinase activity"/>
    <property type="evidence" value="ECO:0007669"/>
    <property type="project" value="UniProtKB-KW"/>
</dbReference>
<comment type="catalytic activity">
    <reaction evidence="7">
        <text>L-threonyl-[protein] + ATP = O-phospho-L-threonyl-[protein] + ADP + H(+)</text>
        <dbReference type="Rhea" id="RHEA:46608"/>
        <dbReference type="Rhea" id="RHEA-COMP:11060"/>
        <dbReference type="Rhea" id="RHEA-COMP:11605"/>
        <dbReference type="ChEBI" id="CHEBI:15378"/>
        <dbReference type="ChEBI" id="CHEBI:30013"/>
        <dbReference type="ChEBI" id="CHEBI:30616"/>
        <dbReference type="ChEBI" id="CHEBI:61977"/>
        <dbReference type="ChEBI" id="CHEBI:456216"/>
        <dbReference type="EC" id="2.7.11.1"/>
    </reaction>
</comment>
<protein>
    <recommendedName>
        <fullName evidence="1">non-specific serine/threonine protein kinase</fullName>
        <ecNumber evidence="1">2.7.11.1</ecNumber>
    </recommendedName>
</protein>
<dbReference type="Proteomes" id="UP000029781">
    <property type="component" value="Segment"/>
</dbReference>
<dbReference type="OrthoDB" id="5746at10239"/>
<evidence type="ECO:0000256" key="9">
    <source>
        <dbReference type="PROSITE-ProRule" id="PRU10141"/>
    </source>
</evidence>
<gene>
    <name evidence="11" type="ORF">crov489</name>
</gene>
<keyword evidence="5 11" id="KW-0418">Kinase</keyword>
<accession>E3T5R0</accession>
<dbReference type="InterPro" id="IPR000719">
    <property type="entry name" value="Prot_kinase_dom"/>
</dbReference>
<organismHost>
    <name type="scientific">Cafeteria roenbergensis</name>
    <name type="common">Marine flagellate</name>
    <dbReference type="NCBI Taxonomy" id="33653"/>
</organismHost>
<evidence type="ECO:0000313" key="12">
    <source>
        <dbReference type="Proteomes" id="UP000029781"/>
    </source>
</evidence>
<keyword evidence="4 9" id="KW-0547">Nucleotide-binding</keyword>
<evidence type="ECO:0000256" key="7">
    <source>
        <dbReference type="ARBA" id="ARBA00047899"/>
    </source>
</evidence>
<dbReference type="EC" id="2.7.11.1" evidence="1"/>
<evidence type="ECO:0000256" key="1">
    <source>
        <dbReference type="ARBA" id="ARBA00012513"/>
    </source>
</evidence>
<dbReference type="InterPro" id="IPR017441">
    <property type="entry name" value="Protein_kinase_ATP_BS"/>
</dbReference>
<evidence type="ECO:0000256" key="6">
    <source>
        <dbReference type="ARBA" id="ARBA00022840"/>
    </source>
</evidence>
<dbReference type="KEGG" id="vg:9887892"/>
<dbReference type="PROSITE" id="PS00108">
    <property type="entry name" value="PROTEIN_KINASE_ST"/>
    <property type="match status" value="1"/>
</dbReference>
<comment type="catalytic activity">
    <reaction evidence="8">
        <text>L-seryl-[protein] + ATP = O-phospho-L-seryl-[protein] + ADP + H(+)</text>
        <dbReference type="Rhea" id="RHEA:17989"/>
        <dbReference type="Rhea" id="RHEA-COMP:9863"/>
        <dbReference type="Rhea" id="RHEA-COMP:11604"/>
        <dbReference type="ChEBI" id="CHEBI:15378"/>
        <dbReference type="ChEBI" id="CHEBI:29999"/>
        <dbReference type="ChEBI" id="CHEBI:30616"/>
        <dbReference type="ChEBI" id="CHEBI:83421"/>
        <dbReference type="ChEBI" id="CHEBI:456216"/>
        <dbReference type="EC" id="2.7.11.1"/>
    </reaction>
</comment>
<evidence type="ECO:0000256" key="2">
    <source>
        <dbReference type="ARBA" id="ARBA00022527"/>
    </source>
</evidence>
<dbReference type="PROSITE" id="PS50011">
    <property type="entry name" value="PROTEIN_KINASE_DOM"/>
    <property type="match status" value="1"/>
</dbReference>
<reference evidence="11 12" key="1">
    <citation type="journal article" date="2010" name="Proc. Natl. Acad. Sci. U.S.A.">
        <title>Giant virus with a remarkable complement of genes infects marine zooplankton.</title>
        <authorList>
            <person name="Fischer M.G."/>
            <person name="Allen M.J."/>
            <person name="Wilson W.H."/>
            <person name="Suttle C.A."/>
        </authorList>
    </citation>
    <scope>NUCLEOTIDE SEQUENCE [LARGE SCALE GENOMIC DNA]</scope>
    <source>
        <strain evidence="11 12">BV-PW1</strain>
    </source>
</reference>
<evidence type="ECO:0000256" key="3">
    <source>
        <dbReference type="ARBA" id="ARBA00022679"/>
    </source>
</evidence>
<proteinExistence type="predicted"/>
<dbReference type="InterPro" id="IPR051334">
    <property type="entry name" value="SRPK"/>
</dbReference>
<name>E3T5R0_CROVB</name>
<keyword evidence="6 9" id="KW-0067">ATP-binding</keyword>
<organism evidence="11 12">
    <name type="scientific">Cafeteria roenbergensis virus (strain BV-PW1)</name>
    <name type="common">CroV</name>
    <dbReference type="NCBI Taxonomy" id="693272"/>
    <lineage>
        <taxon>Viruses</taxon>
        <taxon>Varidnaviria</taxon>
        <taxon>Bamfordvirae</taxon>
        <taxon>Nucleocytoviricota</taxon>
        <taxon>Megaviricetes</taxon>
        <taxon>Imitervirales</taxon>
        <taxon>Mimiviridae</taxon>
        <taxon>Aliimimivirinae</taxon>
        <taxon>Rheavirus</taxon>
        <taxon>Rheavirus sinusmexicani</taxon>
    </lineage>
</organism>
<feature type="binding site" evidence="9">
    <location>
        <position position="59"/>
    </location>
    <ligand>
        <name>ATP</name>
        <dbReference type="ChEBI" id="CHEBI:30616"/>
    </ligand>
</feature>
<dbReference type="GeneID" id="9887892"/>
<dbReference type="InterPro" id="IPR011009">
    <property type="entry name" value="Kinase-like_dom_sf"/>
</dbReference>
<dbReference type="Gene3D" id="3.30.200.20">
    <property type="entry name" value="Phosphorylase Kinase, domain 1"/>
    <property type="match status" value="1"/>
</dbReference>
<dbReference type="GO" id="GO:0050684">
    <property type="term" value="P:regulation of mRNA processing"/>
    <property type="evidence" value="ECO:0007669"/>
    <property type="project" value="TreeGrafter"/>
</dbReference>
<evidence type="ECO:0000256" key="8">
    <source>
        <dbReference type="ARBA" id="ARBA00048679"/>
    </source>
</evidence>